<sequence>MRRHVLPLLALLALTLALARAAPAGPQPALVLIPGSSQAALLGVWEGRRWLEDGDAARRVRGSEGYRVQALGGQVASARGARAESFGAPCPDAFGVTLSPGPRFPTFAVATPAGARSRPRPVTVLPVTGAVYRAAIRDELVKRGLREPAVNVTRVVRADLDGNGTDEVIVEARRFAEGSGLYPPPSGQPGDYSVLLLRHVVGNRVRTSVLGAYVALRARDPNSTDFGPLATLHALAGIADLNGDGRMEVITFGAYYEGYALTASEWTPGAGLRARLETGCGA</sequence>
<dbReference type="RefSeq" id="WP_264775542.1">
    <property type="nucleotide sequence ID" value="NZ_AP026560.1"/>
</dbReference>
<evidence type="ECO:0000313" key="3">
    <source>
        <dbReference type="Proteomes" id="UP001064971"/>
    </source>
</evidence>
<keyword evidence="3" id="KW-1185">Reference proteome</keyword>
<accession>A0ABM8AGE1</accession>
<evidence type="ECO:0000313" key="2">
    <source>
        <dbReference type="EMBL" id="BDP42865.1"/>
    </source>
</evidence>
<dbReference type="SUPFAM" id="SSF69318">
    <property type="entry name" value="Integrin alpha N-terminal domain"/>
    <property type="match status" value="1"/>
</dbReference>
<gene>
    <name evidence="2" type="ORF">DAETH_28340</name>
</gene>
<dbReference type="InterPro" id="IPR028994">
    <property type="entry name" value="Integrin_alpha_N"/>
</dbReference>
<keyword evidence="1" id="KW-0732">Signal</keyword>
<protein>
    <submittedName>
        <fullName evidence="2">Uncharacterized protein</fullName>
    </submittedName>
</protein>
<reference evidence="2" key="1">
    <citation type="submission" date="2022-07" db="EMBL/GenBank/DDBJ databases">
        <title>Complete Genome Sequence of the Radioresistant Bacterium Deinococcus aetherius ST0316, Isolated from the Air Dust collected in Lower Stratosphere above Japan.</title>
        <authorList>
            <person name="Satoh K."/>
            <person name="Hagiwara K."/>
            <person name="Katsumata K."/>
            <person name="Kubo A."/>
            <person name="Yokobori S."/>
            <person name="Yamagishi A."/>
            <person name="Oono Y."/>
            <person name="Narumi I."/>
        </authorList>
    </citation>
    <scope>NUCLEOTIDE SEQUENCE</scope>
    <source>
        <strain evidence="2">ST0316</strain>
    </source>
</reference>
<dbReference type="Proteomes" id="UP001064971">
    <property type="component" value="Chromosome"/>
</dbReference>
<feature type="chain" id="PRO_5045076879" evidence="1">
    <location>
        <begin position="22"/>
        <end position="282"/>
    </location>
</feature>
<name>A0ABM8AGE1_9DEIO</name>
<dbReference type="EMBL" id="AP026560">
    <property type="protein sequence ID" value="BDP42865.1"/>
    <property type="molecule type" value="Genomic_DNA"/>
</dbReference>
<evidence type="ECO:0000256" key="1">
    <source>
        <dbReference type="SAM" id="SignalP"/>
    </source>
</evidence>
<proteinExistence type="predicted"/>
<organism evidence="2 3">
    <name type="scientific">Deinococcus aetherius</name>
    <dbReference type="NCBI Taxonomy" id="200252"/>
    <lineage>
        <taxon>Bacteria</taxon>
        <taxon>Thermotogati</taxon>
        <taxon>Deinococcota</taxon>
        <taxon>Deinococci</taxon>
        <taxon>Deinococcales</taxon>
        <taxon>Deinococcaceae</taxon>
        <taxon>Deinococcus</taxon>
    </lineage>
</organism>
<feature type="signal peptide" evidence="1">
    <location>
        <begin position="1"/>
        <end position="21"/>
    </location>
</feature>